<dbReference type="AlphaFoldDB" id="A0A0B4XPR7"/>
<dbReference type="Pfam" id="PF11412">
    <property type="entry name" value="DsbD_N"/>
    <property type="match status" value="1"/>
</dbReference>
<dbReference type="PANTHER" id="PTHR32234">
    <property type="entry name" value="THIOL:DISULFIDE INTERCHANGE PROTEIN DSBD"/>
    <property type="match status" value="1"/>
</dbReference>
<dbReference type="PROSITE" id="PS51352">
    <property type="entry name" value="THIOREDOXIN_2"/>
    <property type="match status" value="1"/>
</dbReference>
<dbReference type="GO" id="GO:0005886">
    <property type="term" value="C:plasma membrane"/>
    <property type="evidence" value="ECO:0007669"/>
    <property type="project" value="UniProtKB-SubCell"/>
</dbReference>
<protein>
    <submittedName>
        <fullName evidence="11">Cytochrome C biogenesis protein transmembrane region</fullName>
    </submittedName>
</protein>
<keyword evidence="2" id="KW-1003">Cell membrane</keyword>
<keyword evidence="12" id="KW-1185">Reference proteome</keyword>
<feature type="transmembrane region" description="Helical" evidence="8">
    <location>
        <begin position="222"/>
        <end position="248"/>
    </location>
</feature>
<dbReference type="EMBL" id="CP004387">
    <property type="protein sequence ID" value="AJD49196.1"/>
    <property type="molecule type" value="Genomic_DNA"/>
</dbReference>
<dbReference type="OrthoDB" id="9811036at2"/>
<dbReference type="SUPFAM" id="SSF74863">
    <property type="entry name" value="Thiol:disulfide interchange protein DsbD, N-terminal domain (DsbD-alpha)"/>
    <property type="match status" value="1"/>
</dbReference>
<keyword evidence="6 8" id="KW-0472">Membrane</keyword>
<dbReference type="Proteomes" id="UP000006764">
    <property type="component" value="Chromosome"/>
</dbReference>
<dbReference type="HOGENOM" id="CLU_014657_3_0_6"/>
<evidence type="ECO:0000256" key="2">
    <source>
        <dbReference type="ARBA" id="ARBA00022475"/>
    </source>
</evidence>
<dbReference type="InterPro" id="IPR036249">
    <property type="entry name" value="Thioredoxin-like_sf"/>
</dbReference>
<dbReference type="InterPro" id="IPR013766">
    <property type="entry name" value="Thioredoxin_domain"/>
</dbReference>
<dbReference type="InterPro" id="IPR028250">
    <property type="entry name" value="DsbDN"/>
</dbReference>
<keyword evidence="4" id="KW-0201">Cytochrome c-type biogenesis</keyword>
<evidence type="ECO:0000256" key="3">
    <source>
        <dbReference type="ARBA" id="ARBA00022692"/>
    </source>
</evidence>
<evidence type="ECO:0000256" key="7">
    <source>
        <dbReference type="ARBA" id="ARBA00023284"/>
    </source>
</evidence>
<evidence type="ECO:0000256" key="8">
    <source>
        <dbReference type="SAM" id="Phobius"/>
    </source>
</evidence>
<keyword evidence="9" id="KW-0732">Signal</keyword>
<dbReference type="STRING" id="391936.S7S_13920"/>
<evidence type="ECO:0000256" key="4">
    <source>
        <dbReference type="ARBA" id="ARBA00022748"/>
    </source>
</evidence>
<dbReference type="NCBIfam" id="NF001419">
    <property type="entry name" value="PRK00293.1"/>
    <property type="match status" value="1"/>
</dbReference>
<keyword evidence="3 8" id="KW-0812">Transmembrane</keyword>
<feature type="domain" description="Thioredoxin" evidence="10">
    <location>
        <begin position="495"/>
        <end position="639"/>
    </location>
</feature>
<evidence type="ECO:0000256" key="6">
    <source>
        <dbReference type="ARBA" id="ARBA00023136"/>
    </source>
</evidence>
<evidence type="ECO:0000313" key="11">
    <source>
        <dbReference type="EMBL" id="AJD49196.1"/>
    </source>
</evidence>
<dbReference type="InterPro" id="IPR017937">
    <property type="entry name" value="Thioredoxin_CS"/>
</dbReference>
<keyword evidence="7" id="KW-0676">Redox-active center</keyword>
<dbReference type="InterPro" id="IPR035671">
    <property type="entry name" value="DsbD_gamma"/>
</dbReference>
<organism evidence="11 12">
    <name type="scientific">Isoalcanivorax pacificus W11-5</name>
    <dbReference type="NCBI Taxonomy" id="391936"/>
    <lineage>
        <taxon>Bacteria</taxon>
        <taxon>Pseudomonadati</taxon>
        <taxon>Pseudomonadota</taxon>
        <taxon>Gammaproteobacteria</taxon>
        <taxon>Oceanospirillales</taxon>
        <taxon>Alcanivoracaceae</taxon>
        <taxon>Isoalcanivorax</taxon>
    </lineage>
</organism>
<evidence type="ECO:0000259" key="10">
    <source>
        <dbReference type="PROSITE" id="PS51352"/>
    </source>
</evidence>
<dbReference type="Gene3D" id="2.60.40.1250">
    <property type="entry name" value="Thiol:disulfide interchange protein DsbD, N-terminal domain"/>
    <property type="match status" value="1"/>
</dbReference>
<feature type="transmembrane region" description="Helical" evidence="8">
    <location>
        <begin position="260"/>
        <end position="286"/>
    </location>
</feature>
<feature type="transmembrane region" description="Helical" evidence="8">
    <location>
        <begin position="341"/>
        <end position="371"/>
    </location>
</feature>
<dbReference type="Pfam" id="PF13899">
    <property type="entry name" value="Thioredoxin_7"/>
    <property type="match status" value="1"/>
</dbReference>
<gene>
    <name evidence="11" type="ORF">S7S_13920</name>
</gene>
<keyword evidence="5 8" id="KW-1133">Transmembrane helix</keyword>
<accession>A0A0B4XPR7</accession>
<dbReference type="CDD" id="cd02953">
    <property type="entry name" value="DsbDgamma"/>
    <property type="match status" value="1"/>
</dbReference>
<dbReference type="RefSeq" id="WP_008734047.1">
    <property type="nucleotide sequence ID" value="NZ_CP004387.1"/>
</dbReference>
<feature type="transmembrane region" description="Helical" evidence="8">
    <location>
        <begin position="442"/>
        <end position="459"/>
    </location>
</feature>
<dbReference type="PROSITE" id="PS00194">
    <property type="entry name" value="THIOREDOXIN_1"/>
    <property type="match status" value="1"/>
</dbReference>
<dbReference type="GO" id="GO:0045454">
    <property type="term" value="P:cell redox homeostasis"/>
    <property type="evidence" value="ECO:0007669"/>
    <property type="project" value="TreeGrafter"/>
</dbReference>
<dbReference type="PANTHER" id="PTHR32234:SF0">
    <property type="entry name" value="THIOL:DISULFIDE INTERCHANGE PROTEIN DSBD"/>
    <property type="match status" value="1"/>
</dbReference>
<evidence type="ECO:0000313" key="12">
    <source>
        <dbReference type="Proteomes" id="UP000006764"/>
    </source>
</evidence>
<comment type="subcellular location">
    <subcellularLocation>
        <location evidence="1">Cell membrane</location>
        <topology evidence="1">Multi-pass membrane protein</topology>
    </subcellularLocation>
</comment>
<name>A0A0B4XPR7_9GAMM</name>
<feature type="chain" id="PRO_5002112060" evidence="9">
    <location>
        <begin position="28"/>
        <end position="642"/>
    </location>
</feature>
<feature type="transmembrane region" description="Helical" evidence="8">
    <location>
        <begin position="298"/>
        <end position="320"/>
    </location>
</feature>
<feature type="signal peptide" evidence="9">
    <location>
        <begin position="1"/>
        <end position="27"/>
    </location>
</feature>
<feature type="transmembrane region" description="Helical" evidence="8">
    <location>
        <begin position="419"/>
        <end position="436"/>
    </location>
</feature>
<dbReference type="GO" id="GO:0015035">
    <property type="term" value="F:protein-disulfide reductase activity"/>
    <property type="evidence" value="ECO:0007669"/>
    <property type="project" value="TreeGrafter"/>
</dbReference>
<feature type="transmembrane region" description="Helical" evidence="8">
    <location>
        <begin position="377"/>
        <end position="398"/>
    </location>
</feature>
<evidence type="ECO:0000256" key="9">
    <source>
        <dbReference type="SAM" id="SignalP"/>
    </source>
</evidence>
<proteinExistence type="predicted"/>
<dbReference type="InterPro" id="IPR036929">
    <property type="entry name" value="DsbDN_sf"/>
</dbReference>
<dbReference type="Pfam" id="PF02683">
    <property type="entry name" value="DsbD_TM"/>
    <property type="match status" value="1"/>
</dbReference>
<evidence type="ECO:0000256" key="5">
    <source>
        <dbReference type="ARBA" id="ARBA00022989"/>
    </source>
</evidence>
<evidence type="ECO:0000256" key="1">
    <source>
        <dbReference type="ARBA" id="ARBA00004651"/>
    </source>
</evidence>
<dbReference type="KEGG" id="apac:S7S_13920"/>
<dbReference type="InterPro" id="IPR003834">
    <property type="entry name" value="Cyt_c_assmbl_TM_dom"/>
</dbReference>
<dbReference type="SUPFAM" id="SSF52833">
    <property type="entry name" value="Thioredoxin-like"/>
    <property type="match status" value="1"/>
</dbReference>
<sequence>MTILQRSFFRSLALPLILLVCATPALALFGESGNASLFGGNNHELPTPEQAIHVDALPNVDAEAIDLIFEIIDQVYLYQHAFSFRLTDTHGNLLDDFSDFTVPDGKLKHDELFGEVQVYYGQLALRLPLDAIPLTDTVLEVNYQGCIEDTLCYPPQTSSFPLTFVSAEQMSFGAPAPEPVAAPAAPAPTASDDNGFFSTLSSQDANAFSRWLGSHSLGMVLLLFYVGGLLLALTPCVFPMIPILSGIIAGQAEPTARRGFLLSSAYVLGMAVPYTLAGLLVALFGAGLNLQFWLQQPAAIIISAVIFLLLALGMFGVFTLQLPAFLRDRLNAASERRQGGSLGGAALIGAISGLIVSPCVTPILAGALIYVASSGEAVTGALTLFTLALGMGTPLIIFGTGGSHLLPRAGEWMDDIKRFFGVVMLGVAIWLLGRIVSPSLTLGLYGVLLAVYGVQLGALDASGHRLRRGIALVLALYGAIMVIGAAGGGTDPWQPLAHRQAPATAHVASPGEASTGVYGFVDVSGQQALADTLRQAQADNRPVLVDFFAEWCVACKVLEETTLSDAAVLSAMQAQNMLLVRADITDIDRENQAIMAEYGIFGLPSLVFMARDGGEIPESRILGEMSAERFLSHLNTRVFPSI</sequence>
<feature type="transmembrane region" description="Helical" evidence="8">
    <location>
        <begin position="471"/>
        <end position="489"/>
    </location>
</feature>
<dbReference type="Gene3D" id="3.40.30.10">
    <property type="entry name" value="Glutaredoxin"/>
    <property type="match status" value="1"/>
</dbReference>
<dbReference type="GO" id="GO:0017004">
    <property type="term" value="P:cytochrome complex assembly"/>
    <property type="evidence" value="ECO:0007669"/>
    <property type="project" value="UniProtKB-KW"/>
</dbReference>
<reference evidence="11 12" key="1">
    <citation type="journal article" date="2012" name="J. Bacteriol.">
        <title>Genome sequence of an alkane-degrading bacterium, Alcanivorax pacificus type strain W11-5, isolated from deep sea sediment.</title>
        <authorList>
            <person name="Lai Q."/>
            <person name="Shao Z."/>
        </authorList>
    </citation>
    <scope>NUCLEOTIDE SEQUENCE [LARGE SCALE GENOMIC DNA]</scope>
    <source>
        <strain evidence="11 12">W11-5</strain>
    </source>
</reference>